<proteinExistence type="predicted"/>
<evidence type="ECO:0000313" key="1">
    <source>
        <dbReference type="EMBL" id="CAD6504472.1"/>
    </source>
</evidence>
<organism evidence="1 2">
    <name type="scientific">Blumeria graminis f. sp. triticale</name>
    <dbReference type="NCBI Taxonomy" id="1689686"/>
    <lineage>
        <taxon>Eukaryota</taxon>
        <taxon>Fungi</taxon>
        <taxon>Dikarya</taxon>
        <taxon>Ascomycota</taxon>
        <taxon>Pezizomycotina</taxon>
        <taxon>Leotiomycetes</taxon>
        <taxon>Erysiphales</taxon>
        <taxon>Erysiphaceae</taxon>
        <taxon>Blumeria</taxon>
    </lineage>
</organism>
<reference evidence="1" key="1">
    <citation type="submission" date="2020-10" db="EMBL/GenBank/DDBJ databases">
        <authorList>
            <person name="Muller C M."/>
        </authorList>
    </citation>
    <scope>NUCLEOTIDE SEQUENCE</scope>
    <source>
        <strain evidence="1">THUN-12</strain>
    </source>
</reference>
<name>A0A9W4GGD2_BLUGR</name>
<gene>
    <name evidence="1" type="ORF">BGTH12_LOCUS5830</name>
</gene>
<evidence type="ECO:0000313" key="2">
    <source>
        <dbReference type="Proteomes" id="UP000683417"/>
    </source>
</evidence>
<dbReference type="Proteomes" id="UP000683417">
    <property type="component" value="Unassembled WGS sequence"/>
</dbReference>
<dbReference type="AlphaFoldDB" id="A0A9W4GGD2"/>
<accession>A0A9W4GGD2</accession>
<comment type="caution">
    <text evidence="1">The sequence shown here is derived from an EMBL/GenBank/DDBJ whole genome shotgun (WGS) entry which is preliminary data.</text>
</comment>
<sequence>MVRPPFILLVSSAGIWNHKSIYNYNTVYRNDVGSPIQFYSYQPPHVYLSQFGGSTTGNLQSSQSGPLSLIKPSGYHVHNSQKAFLQLYHAFTRKLAEESKQLNMEFKMNFNHQACADQIVQMNKSGIISISNIIDGFLSHCKANLLIELIQSKRVRVRKLESECRNESPNLCIVGDRSVPAQSIMDESQPLLTSKRYGRNAYLVTVAGKLKVILQVLGEKYIIIPKLGGPPDDDIFEFLNLKHENRISADVKNLESAAIDLYASQTDEGSSIYRNFLDVTN</sequence>
<protein>
    <submittedName>
        <fullName evidence="1">BgTH12-06201</fullName>
    </submittedName>
</protein>
<dbReference type="EMBL" id="CAJHIT010000008">
    <property type="protein sequence ID" value="CAD6504472.1"/>
    <property type="molecule type" value="Genomic_DNA"/>
</dbReference>